<proteinExistence type="predicted"/>
<gene>
    <name evidence="1" type="ORF">NCGR_LOCUS1628</name>
</gene>
<evidence type="ECO:0000313" key="2">
    <source>
        <dbReference type="Proteomes" id="UP000604825"/>
    </source>
</evidence>
<evidence type="ECO:0000313" key="1">
    <source>
        <dbReference type="EMBL" id="CAD6203435.1"/>
    </source>
</evidence>
<organism evidence="1 2">
    <name type="scientific">Miscanthus lutarioriparius</name>
    <dbReference type="NCBI Taxonomy" id="422564"/>
    <lineage>
        <taxon>Eukaryota</taxon>
        <taxon>Viridiplantae</taxon>
        <taxon>Streptophyta</taxon>
        <taxon>Embryophyta</taxon>
        <taxon>Tracheophyta</taxon>
        <taxon>Spermatophyta</taxon>
        <taxon>Magnoliopsida</taxon>
        <taxon>Liliopsida</taxon>
        <taxon>Poales</taxon>
        <taxon>Poaceae</taxon>
        <taxon>PACMAD clade</taxon>
        <taxon>Panicoideae</taxon>
        <taxon>Andropogonodae</taxon>
        <taxon>Andropogoneae</taxon>
        <taxon>Saccharinae</taxon>
        <taxon>Miscanthus</taxon>
    </lineage>
</organism>
<dbReference type="EMBL" id="CAJGYO010000001">
    <property type="protein sequence ID" value="CAD6203435.1"/>
    <property type="molecule type" value="Genomic_DNA"/>
</dbReference>
<name>A0A811MEQ7_9POAL</name>
<protein>
    <submittedName>
        <fullName evidence="1">Uncharacterized protein</fullName>
    </submittedName>
</protein>
<sequence length="73" mass="8498">MTTSYWWHWVGGGQVTPWLRRQEVEWVWQGMGRGRGRRWGVARWEKGAQRARVELADAILKKEAEQECGVGEG</sequence>
<dbReference type="AlphaFoldDB" id="A0A811MEQ7"/>
<comment type="caution">
    <text evidence="1">The sequence shown here is derived from an EMBL/GenBank/DDBJ whole genome shotgun (WGS) entry which is preliminary data.</text>
</comment>
<accession>A0A811MEQ7</accession>
<reference evidence="1" key="1">
    <citation type="submission" date="2020-10" db="EMBL/GenBank/DDBJ databases">
        <authorList>
            <person name="Han B."/>
            <person name="Lu T."/>
            <person name="Zhao Q."/>
            <person name="Huang X."/>
            <person name="Zhao Y."/>
        </authorList>
    </citation>
    <scope>NUCLEOTIDE SEQUENCE</scope>
</reference>
<dbReference type="Proteomes" id="UP000604825">
    <property type="component" value="Unassembled WGS sequence"/>
</dbReference>
<keyword evidence="2" id="KW-1185">Reference proteome</keyword>